<keyword evidence="4" id="KW-0106">Calcium</keyword>
<evidence type="ECO:0000313" key="6">
    <source>
        <dbReference type="EMBL" id="KLU01925.1"/>
    </source>
</evidence>
<keyword evidence="2" id="KW-0479">Metal-binding</keyword>
<dbReference type="OrthoDB" id="9783154at2"/>
<dbReference type="RefSeq" id="WP_053061296.1">
    <property type="nucleotide sequence ID" value="NZ_LECT01000048.1"/>
</dbReference>
<dbReference type="InterPro" id="IPR024607">
    <property type="entry name" value="Sulfatase_CS"/>
</dbReference>
<feature type="domain" description="Sulfatase N-terminal" evidence="5">
    <location>
        <begin position="37"/>
        <end position="385"/>
    </location>
</feature>
<protein>
    <submittedName>
        <fullName evidence="6">N-acetylgalactosamine 6-sulfate sulfatase (GALNS)</fullName>
    </submittedName>
</protein>
<dbReference type="AlphaFoldDB" id="A0A0J1B543"/>
<dbReference type="InterPro" id="IPR000917">
    <property type="entry name" value="Sulfatase_N"/>
</dbReference>
<dbReference type="Proteomes" id="UP000036367">
    <property type="component" value="Unassembled WGS sequence"/>
</dbReference>
<dbReference type="GO" id="GO:0004065">
    <property type="term" value="F:arylsulfatase activity"/>
    <property type="evidence" value="ECO:0007669"/>
    <property type="project" value="TreeGrafter"/>
</dbReference>
<evidence type="ECO:0000256" key="1">
    <source>
        <dbReference type="ARBA" id="ARBA00008779"/>
    </source>
</evidence>
<dbReference type="InterPro" id="IPR017850">
    <property type="entry name" value="Alkaline_phosphatase_core_sf"/>
</dbReference>
<proteinExistence type="inferred from homology"/>
<keyword evidence="3" id="KW-0378">Hydrolase</keyword>
<comment type="caution">
    <text evidence="6">The sequence shown here is derived from an EMBL/GenBank/DDBJ whole genome shotgun (WGS) entry which is preliminary data.</text>
</comment>
<comment type="similarity">
    <text evidence="1">Belongs to the sulfatase family.</text>
</comment>
<sequence>MRLTCLFWLACGWTFPMVGSVIHGFAEETPRLPAKRPNILLILCDDLGYADVGFNAAHFGVQTDVVTPHLDQLANEGVMFTQAYVSHPFCGPSRMALLSGRMPHCFGGQKNLPNESLDLLDYNDKGIPETEVLISSVLQQAGYRTGGVGKWHLGCKRPYHPNQRGFDQFYGFLGGGHLYYPSVSDKIEPKVNDYQYLLERNGQSIESPEGAYLTDTLTDEAVEFIASNDADQPFFLYLAYNAPHSPLQGKTEDLKALFPDHEPSNPGNGVDFRDYDKRQNYVAMMYAVDRGVLRLKQTLKDPNQDGDSSDSIAADTLIVFLSDNGGKILQAANNAPLKDDKGSTHEGGIRVPMLIVWPGHLEPGTVFPHPVTALDFYPTFAGLADAAVPVGKVLDGNDVWQDLTSGNNPHAHDTLFWLRHHGGGNEVAIRNGDWKAYRKQFGKWQVHNVVEDAAESNDLASTNREFLKRRVHEGADWSKTLVSPEWHDTAAGRKSWIENGMPKFEQTFQLR</sequence>
<evidence type="ECO:0000259" key="5">
    <source>
        <dbReference type="Pfam" id="PF00884"/>
    </source>
</evidence>
<dbReference type="PATRIC" id="fig|595434.4.peg.5806"/>
<dbReference type="GO" id="GO:0046872">
    <property type="term" value="F:metal ion binding"/>
    <property type="evidence" value="ECO:0007669"/>
    <property type="project" value="UniProtKB-KW"/>
</dbReference>
<gene>
    <name evidence="6" type="ORF">RISK_006109</name>
</gene>
<reference evidence="6" key="1">
    <citation type="submission" date="2015-05" db="EMBL/GenBank/DDBJ databases">
        <title>Permanent draft genome of Rhodopirellula islandicus K833.</title>
        <authorList>
            <person name="Kizina J."/>
            <person name="Richter M."/>
            <person name="Glockner F.O."/>
            <person name="Harder J."/>
        </authorList>
    </citation>
    <scope>NUCLEOTIDE SEQUENCE [LARGE SCALE GENOMIC DNA]</scope>
    <source>
        <strain evidence="6">K833</strain>
    </source>
</reference>
<evidence type="ECO:0000256" key="3">
    <source>
        <dbReference type="ARBA" id="ARBA00022801"/>
    </source>
</evidence>
<dbReference type="Gene3D" id="3.40.720.10">
    <property type="entry name" value="Alkaline Phosphatase, subunit A"/>
    <property type="match status" value="1"/>
</dbReference>
<dbReference type="Pfam" id="PF00884">
    <property type="entry name" value="Sulfatase"/>
    <property type="match status" value="1"/>
</dbReference>
<dbReference type="SUPFAM" id="SSF53649">
    <property type="entry name" value="Alkaline phosphatase-like"/>
    <property type="match status" value="1"/>
</dbReference>
<accession>A0A0J1B543</accession>
<dbReference type="STRING" id="595434.RISK_006109"/>
<dbReference type="PANTHER" id="PTHR42693">
    <property type="entry name" value="ARYLSULFATASE FAMILY MEMBER"/>
    <property type="match status" value="1"/>
</dbReference>
<dbReference type="PROSITE" id="PS00149">
    <property type="entry name" value="SULFATASE_2"/>
    <property type="match status" value="1"/>
</dbReference>
<evidence type="ECO:0000256" key="4">
    <source>
        <dbReference type="ARBA" id="ARBA00022837"/>
    </source>
</evidence>
<dbReference type="EMBL" id="LECT01000048">
    <property type="protein sequence ID" value="KLU01925.1"/>
    <property type="molecule type" value="Genomic_DNA"/>
</dbReference>
<dbReference type="Gene3D" id="3.30.1120.10">
    <property type="match status" value="1"/>
</dbReference>
<dbReference type="PANTHER" id="PTHR42693:SF53">
    <property type="entry name" value="ENDO-4-O-SULFATASE"/>
    <property type="match status" value="1"/>
</dbReference>
<dbReference type="InterPro" id="IPR050738">
    <property type="entry name" value="Sulfatase"/>
</dbReference>
<keyword evidence="7" id="KW-1185">Reference proteome</keyword>
<evidence type="ECO:0000256" key="2">
    <source>
        <dbReference type="ARBA" id="ARBA00022723"/>
    </source>
</evidence>
<evidence type="ECO:0000313" key="7">
    <source>
        <dbReference type="Proteomes" id="UP000036367"/>
    </source>
</evidence>
<name>A0A0J1B543_RHOIS</name>
<organism evidence="6 7">
    <name type="scientific">Rhodopirellula islandica</name>
    <dbReference type="NCBI Taxonomy" id="595434"/>
    <lineage>
        <taxon>Bacteria</taxon>
        <taxon>Pseudomonadati</taxon>
        <taxon>Planctomycetota</taxon>
        <taxon>Planctomycetia</taxon>
        <taxon>Pirellulales</taxon>
        <taxon>Pirellulaceae</taxon>
        <taxon>Rhodopirellula</taxon>
    </lineage>
</organism>